<dbReference type="EMBL" id="QRYC01000002">
    <property type="protein sequence ID" value="RGU58658.1"/>
    <property type="molecule type" value="Genomic_DNA"/>
</dbReference>
<evidence type="ECO:0000313" key="2">
    <source>
        <dbReference type="EMBL" id="RGU58658.1"/>
    </source>
</evidence>
<dbReference type="GO" id="GO:0016788">
    <property type="term" value="F:hydrolase activity, acting on ester bonds"/>
    <property type="evidence" value="ECO:0007669"/>
    <property type="project" value="UniProtKB-ARBA"/>
</dbReference>
<gene>
    <name evidence="2" type="ORF">DWW57_02805</name>
</gene>
<comment type="caution">
    <text evidence="2">The sequence shown here is derived from an EMBL/GenBank/DDBJ whole genome shotgun (WGS) entry which is preliminary data.</text>
</comment>
<evidence type="ECO:0000313" key="3">
    <source>
        <dbReference type="Proteomes" id="UP000284243"/>
    </source>
</evidence>
<dbReference type="AlphaFoldDB" id="A0A412TXP6"/>
<proteinExistence type="predicted"/>
<dbReference type="Pfam" id="PF08885">
    <property type="entry name" value="GSCFA"/>
    <property type="match status" value="1"/>
</dbReference>
<dbReference type="InterPro" id="IPR014982">
    <property type="entry name" value="GSCFA"/>
</dbReference>
<dbReference type="SUPFAM" id="SSF52266">
    <property type="entry name" value="SGNH hydrolase"/>
    <property type="match status" value="1"/>
</dbReference>
<accession>A0A412TXP6</accession>
<protein>
    <submittedName>
        <fullName evidence="2">GSCFA domain protein</fullName>
    </submittedName>
</protein>
<evidence type="ECO:0000259" key="1">
    <source>
        <dbReference type="Pfam" id="PF08885"/>
    </source>
</evidence>
<dbReference type="Proteomes" id="UP000284243">
    <property type="component" value="Unassembled WGS sequence"/>
</dbReference>
<name>A0A412TXP6_9BACT</name>
<dbReference type="Gene3D" id="3.40.50.1110">
    <property type="entry name" value="SGNH hydrolase"/>
    <property type="match status" value="1"/>
</dbReference>
<dbReference type="InterPro" id="IPR036514">
    <property type="entry name" value="SGNH_hydro_sf"/>
</dbReference>
<sequence>MKLVEKMELQTVVKLDKPSFRIDYSTRLMMLGSCFVENVGAKLEYFRFKTDINPCGIVYNPLSVADTLELLLTGKRFSQADLLRNGELWVSLSHHGRFSAREAGDCLQRINSRLEKSVAHLKTTNVLVITWGTAWVYRHRQLGRVVANCHKFPATDFERFRLSPEDIEQVYTDLLSRLHSRYPDMRVLFTVSPIRHWKDGAHANQLSKAVLLLAIDKLKQRLDYVSYFPSYEIVMDELRDYRFYTEDMLHISPQGIEYIWEKFQSLYMTSATEAWMKRIDKINKTLLHRPTDPDSSAYQELMKKTAQERERIERELSISFS</sequence>
<feature type="domain" description="GSCFA" evidence="1">
    <location>
        <begin position="27"/>
        <end position="263"/>
    </location>
</feature>
<organism evidence="2 3">
    <name type="scientific">Odoribacter splanchnicus</name>
    <dbReference type="NCBI Taxonomy" id="28118"/>
    <lineage>
        <taxon>Bacteria</taxon>
        <taxon>Pseudomonadati</taxon>
        <taxon>Bacteroidota</taxon>
        <taxon>Bacteroidia</taxon>
        <taxon>Bacteroidales</taxon>
        <taxon>Odoribacteraceae</taxon>
        <taxon>Odoribacter</taxon>
    </lineage>
</organism>
<reference evidence="2 3" key="1">
    <citation type="submission" date="2018-08" db="EMBL/GenBank/DDBJ databases">
        <title>A genome reference for cultivated species of the human gut microbiota.</title>
        <authorList>
            <person name="Zou Y."/>
            <person name="Xue W."/>
            <person name="Luo G."/>
        </authorList>
    </citation>
    <scope>NUCLEOTIDE SEQUENCE [LARGE SCALE GENOMIC DNA]</scope>
    <source>
        <strain evidence="2 3">AF16-14</strain>
    </source>
</reference>